<feature type="compositionally biased region" description="Basic and acidic residues" evidence="5">
    <location>
        <begin position="255"/>
        <end position="273"/>
    </location>
</feature>
<sequence length="605" mass="65891">MDPMDFVLSSNHHHRASGHYDPVHSASNHWAPHSQTQNSPAYPWHAQNPSLPHLYSHHYAMPPHSSVPDPYGHHAAMLPPMLGMPSPGPFAGSMPGPASPRPNGRAHAYRNSMPVAVAPIPSGTGSYSHDAAFANQIPANRPSDFQPQGLGLGMPPLGAGHQEVNSLHRSAYVHGDSSANGMNHSNTGYFPQFLPAPLPPQTFIPTSTRRSHFTAASSSSRSFGNLPSPNRPPPSSSGFRRSHPRQRRRIMSTESGHDDNEDDGYHGHHEHVLHSPNGSESSPEVEEALIRQMQFVRGSLTTKMVASQLTLQSLMSVKLEDLAETDRSCVICYNEYGVDTPEGIKEAPLRLPKCGHVFGNHCIKKWLEDSDSCPYCRDRLHSEPKAQTNSSAAAFLSLMRNRGASIHPVMAASGPHDEALARAIMATYGAADPRNNGSPRYSAQVPGDGRPPPREGVEHQHRRLRTRYGSSSTRDNFALPENRSQAASTSSQPVTTGSSLSAIPQQTERPLTERQIQEWTGVPTQNANDGSMTVRDRNAETESSTGATPVVLPVSPLYAAQEDEAQHSNFRTLRNPLQTQTGSPFEGLGNNEAAPDMTYHGNRNW</sequence>
<dbReference type="CDD" id="cd16448">
    <property type="entry name" value="RING-H2"/>
    <property type="match status" value="1"/>
</dbReference>
<evidence type="ECO:0000313" key="8">
    <source>
        <dbReference type="Proteomes" id="UP000321331"/>
    </source>
</evidence>
<feature type="region of interest" description="Disordered" evidence="5">
    <location>
        <begin position="581"/>
        <end position="605"/>
    </location>
</feature>
<keyword evidence="1" id="KW-0479">Metal-binding</keyword>
<dbReference type="GO" id="GO:0008270">
    <property type="term" value="F:zinc ion binding"/>
    <property type="evidence" value="ECO:0007669"/>
    <property type="project" value="UniProtKB-KW"/>
</dbReference>
<feature type="compositionally biased region" description="Basic residues" evidence="5">
    <location>
        <begin position="240"/>
        <end position="250"/>
    </location>
</feature>
<dbReference type="PANTHER" id="PTHR22763:SF162">
    <property type="entry name" value="TRANSMEMBRANE E3 UBIQUITIN-PROTEIN LIGASE 1"/>
    <property type="match status" value="1"/>
</dbReference>
<dbReference type="SMART" id="SM00184">
    <property type="entry name" value="RING"/>
    <property type="match status" value="1"/>
</dbReference>
<evidence type="ECO:0000256" key="2">
    <source>
        <dbReference type="ARBA" id="ARBA00022771"/>
    </source>
</evidence>
<organism evidence="7 8">
    <name type="scientific">Fusarium oxysporum f. sp. cubense</name>
    <dbReference type="NCBI Taxonomy" id="61366"/>
    <lineage>
        <taxon>Eukaryota</taxon>
        <taxon>Fungi</taxon>
        <taxon>Dikarya</taxon>
        <taxon>Ascomycota</taxon>
        <taxon>Pezizomycotina</taxon>
        <taxon>Sordariomycetes</taxon>
        <taxon>Hypocreomycetidae</taxon>
        <taxon>Hypocreales</taxon>
        <taxon>Nectriaceae</taxon>
        <taxon>Fusarium</taxon>
        <taxon>Fusarium oxysporum species complex</taxon>
    </lineage>
</organism>
<protein>
    <recommendedName>
        <fullName evidence="6">RING-type domain-containing protein</fullName>
    </recommendedName>
</protein>
<dbReference type="PANTHER" id="PTHR22763">
    <property type="entry name" value="RING ZINC FINGER PROTEIN"/>
    <property type="match status" value="1"/>
</dbReference>
<dbReference type="PROSITE" id="PS50089">
    <property type="entry name" value="ZF_RING_2"/>
    <property type="match status" value="1"/>
</dbReference>
<comment type="caution">
    <text evidence="7">The sequence shown here is derived from an EMBL/GenBank/DDBJ whole genome shotgun (WGS) entry which is preliminary data.</text>
</comment>
<proteinExistence type="predicted"/>
<evidence type="ECO:0000256" key="5">
    <source>
        <dbReference type="SAM" id="MobiDB-lite"/>
    </source>
</evidence>
<evidence type="ECO:0000256" key="3">
    <source>
        <dbReference type="ARBA" id="ARBA00022833"/>
    </source>
</evidence>
<dbReference type="InterPro" id="IPR013083">
    <property type="entry name" value="Znf_RING/FYVE/PHD"/>
</dbReference>
<feature type="domain" description="RING-type" evidence="6">
    <location>
        <begin position="329"/>
        <end position="377"/>
    </location>
</feature>
<gene>
    <name evidence="7" type="ORF">FocTR4_00001320</name>
</gene>
<dbReference type="Gene3D" id="3.30.40.10">
    <property type="entry name" value="Zinc/RING finger domain, C3HC4 (zinc finger)"/>
    <property type="match status" value="1"/>
</dbReference>
<dbReference type="InterPro" id="IPR001841">
    <property type="entry name" value="Znf_RING"/>
</dbReference>
<accession>A0A5C6T003</accession>
<feature type="region of interest" description="Disordered" evidence="5">
    <location>
        <begin position="200"/>
        <end position="285"/>
    </location>
</feature>
<dbReference type="AlphaFoldDB" id="A0A5C6T003"/>
<feature type="compositionally biased region" description="Low complexity" evidence="5">
    <location>
        <begin position="213"/>
        <end position="223"/>
    </location>
</feature>
<dbReference type="EMBL" id="VMNF01000007">
    <property type="protein sequence ID" value="TXC04142.1"/>
    <property type="molecule type" value="Genomic_DNA"/>
</dbReference>
<keyword evidence="3" id="KW-0862">Zinc</keyword>
<keyword evidence="2 4" id="KW-0863">Zinc-finger</keyword>
<dbReference type="GO" id="GO:0061630">
    <property type="term" value="F:ubiquitin protein ligase activity"/>
    <property type="evidence" value="ECO:0007669"/>
    <property type="project" value="TreeGrafter"/>
</dbReference>
<feature type="region of interest" description="Disordered" evidence="5">
    <location>
        <begin position="430"/>
        <end position="511"/>
    </location>
</feature>
<dbReference type="Proteomes" id="UP000321331">
    <property type="component" value="Unassembled WGS sequence"/>
</dbReference>
<evidence type="ECO:0000256" key="1">
    <source>
        <dbReference type="ARBA" id="ARBA00022723"/>
    </source>
</evidence>
<dbReference type="GO" id="GO:0012505">
    <property type="term" value="C:endomembrane system"/>
    <property type="evidence" value="ECO:0007669"/>
    <property type="project" value="TreeGrafter"/>
</dbReference>
<evidence type="ECO:0000313" key="7">
    <source>
        <dbReference type="EMBL" id="TXC04142.1"/>
    </source>
</evidence>
<dbReference type="GO" id="GO:0043161">
    <property type="term" value="P:proteasome-mediated ubiquitin-dependent protein catabolic process"/>
    <property type="evidence" value="ECO:0007669"/>
    <property type="project" value="TreeGrafter"/>
</dbReference>
<evidence type="ECO:0000259" key="6">
    <source>
        <dbReference type="PROSITE" id="PS50089"/>
    </source>
</evidence>
<feature type="compositionally biased region" description="Polar residues" evidence="5">
    <location>
        <begin position="482"/>
        <end position="509"/>
    </location>
</feature>
<feature type="compositionally biased region" description="Polar residues" evidence="5">
    <location>
        <begin position="25"/>
        <end position="40"/>
    </location>
</feature>
<feature type="region of interest" description="Disordered" evidence="5">
    <location>
        <begin position="1"/>
        <end position="45"/>
    </location>
</feature>
<reference evidence="7 8" key="1">
    <citation type="submission" date="2019-07" db="EMBL/GenBank/DDBJ databases">
        <title>The First High-Quality Draft Genome Sequence of the Causal Agent of the Current Panama Disease Epidemic.</title>
        <authorList>
            <person name="Warmington R.J."/>
            <person name="Kay W."/>
            <person name="Jeffries A."/>
            <person name="Bebber D."/>
            <person name="Moore K."/>
            <person name="Studholme D.J."/>
        </authorList>
    </citation>
    <scope>NUCLEOTIDE SEQUENCE [LARGE SCALE GENOMIC DNA]</scope>
    <source>
        <strain evidence="7 8">TR4</strain>
    </source>
</reference>
<dbReference type="SUPFAM" id="SSF57850">
    <property type="entry name" value="RING/U-box"/>
    <property type="match status" value="1"/>
</dbReference>
<dbReference type="InterPro" id="IPR050731">
    <property type="entry name" value="HRD1_E3_ubiq-ligases"/>
</dbReference>
<name>A0A5C6T003_FUSOC</name>
<dbReference type="GO" id="GO:0044695">
    <property type="term" value="C:Dsc E3 ubiquitin ligase complex"/>
    <property type="evidence" value="ECO:0007669"/>
    <property type="project" value="TreeGrafter"/>
</dbReference>
<evidence type="ECO:0000256" key="4">
    <source>
        <dbReference type="PROSITE-ProRule" id="PRU00175"/>
    </source>
</evidence>
<dbReference type="Pfam" id="PF13639">
    <property type="entry name" value="zf-RING_2"/>
    <property type="match status" value="1"/>
</dbReference>